<keyword evidence="2" id="KW-1185">Reference proteome</keyword>
<proteinExistence type="predicted"/>
<dbReference type="EMBL" id="CP036264">
    <property type="protein sequence ID" value="QEF97408.1"/>
    <property type="molecule type" value="Genomic_DNA"/>
</dbReference>
<evidence type="ECO:0000313" key="2">
    <source>
        <dbReference type="Proteomes" id="UP000321353"/>
    </source>
</evidence>
<dbReference type="Proteomes" id="UP000321353">
    <property type="component" value="Chromosome"/>
</dbReference>
<evidence type="ECO:0000313" key="1">
    <source>
        <dbReference type="EMBL" id="QEF97408.1"/>
    </source>
</evidence>
<sequence length="76" mass="7957">MFAAQFYATALQAHALRSFTASQKADDITAFESHYFAQSNGAAPPDLQAIAAKWGMPGDSAVAQLGAPRSSVAARQ</sequence>
<dbReference type="RefSeq" id="WP_147867092.1">
    <property type="nucleotide sequence ID" value="NZ_CP036264.1"/>
</dbReference>
<dbReference type="AlphaFoldDB" id="A0A5B9M886"/>
<accession>A0A5B9M886</accession>
<gene>
    <name evidence="1" type="ORF">Mal15_14480</name>
</gene>
<dbReference type="KEGG" id="smam:Mal15_14480"/>
<reference evidence="1 2" key="1">
    <citation type="submission" date="2019-02" db="EMBL/GenBank/DDBJ databases">
        <title>Planctomycetal bacteria perform biofilm scaping via a novel small molecule.</title>
        <authorList>
            <person name="Jeske O."/>
            <person name="Boedeker C."/>
            <person name="Wiegand S."/>
            <person name="Breitling P."/>
            <person name="Kallscheuer N."/>
            <person name="Jogler M."/>
            <person name="Rohde M."/>
            <person name="Petersen J."/>
            <person name="Medema M.H."/>
            <person name="Surup F."/>
            <person name="Jogler C."/>
        </authorList>
    </citation>
    <scope>NUCLEOTIDE SEQUENCE [LARGE SCALE GENOMIC DNA]</scope>
    <source>
        <strain evidence="1 2">Mal15</strain>
    </source>
</reference>
<name>A0A5B9M886_9BACT</name>
<protein>
    <submittedName>
        <fullName evidence="1">Uncharacterized protein</fullName>
    </submittedName>
</protein>
<organism evidence="1 2">
    <name type="scientific">Stieleria maiorica</name>
    <dbReference type="NCBI Taxonomy" id="2795974"/>
    <lineage>
        <taxon>Bacteria</taxon>
        <taxon>Pseudomonadati</taxon>
        <taxon>Planctomycetota</taxon>
        <taxon>Planctomycetia</taxon>
        <taxon>Pirellulales</taxon>
        <taxon>Pirellulaceae</taxon>
        <taxon>Stieleria</taxon>
    </lineage>
</organism>